<sequence>MSFKKNSVFLLLAFLSLSFSVNAQSIFGRWKTIDDKTGKPKAIVHIYRQQGKMFGKIEKVLEKNRQNAVCKKCEGDKKDQPIVGLEIMAGLVKNGEGEWKGKNLLDPESGTTYRCKIWLNPKDPNELMVRGYIAFLYRTQTWIRAKE</sequence>
<dbReference type="PANTHER" id="PTHR36919">
    <property type="entry name" value="BLR1215 PROTEIN"/>
    <property type="match status" value="1"/>
</dbReference>
<organism evidence="3 4">
    <name type="scientific">Poritiphilus flavus</name>
    <dbReference type="NCBI Taxonomy" id="2697053"/>
    <lineage>
        <taxon>Bacteria</taxon>
        <taxon>Pseudomonadati</taxon>
        <taxon>Bacteroidota</taxon>
        <taxon>Flavobacteriia</taxon>
        <taxon>Flavobacteriales</taxon>
        <taxon>Flavobacteriaceae</taxon>
        <taxon>Poritiphilus</taxon>
    </lineage>
</organism>
<dbReference type="Pfam" id="PF09917">
    <property type="entry name" value="DUF2147"/>
    <property type="match status" value="1"/>
</dbReference>
<gene>
    <name evidence="3" type="ORF">GTQ38_06905</name>
</gene>
<protein>
    <submittedName>
        <fullName evidence="3">DUF2147 domain-containing protein</fullName>
    </submittedName>
</protein>
<dbReference type="Proteomes" id="UP000475249">
    <property type="component" value="Unassembled WGS sequence"/>
</dbReference>
<reference evidence="3 4" key="1">
    <citation type="submission" date="2020-01" db="EMBL/GenBank/DDBJ databases">
        <title>Bacteria diversity of Porities sp.</title>
        <authorList>
            <person name="Wang G."/>
        </authorList>
    </citation>
    <scope>NUCLEOTIDE SEQUENCE [LARGE SCALE GENOMIC DNA]</scope>
    <source>
        <strain evidence="3 4">R33</strain>
    </source>
</reference>
<evidence type="ECO:0000313" key="3">
    <source>
        <dbReference type="EMBL" id="NAS11725.1"/>
    </source>
</evidence>
<dbReference type="InterPro" id="IPR019223">
    <property type="entry name" value="DUF2147"/>
</dbReference>
<dbReference type="PANTHER" id="PTHR36919:SF3">
    <property type="entry name" value="BLL5882 PROTEIN"/>
    <property type="match status" value="1"/>
</dbReference>
<keyword evidence="4" id="KW-1185">Reference proteome</keyword>
<evidence type="ECO:0000259" key="2">
    <source>
        <dbReference type="Pfam" id="PF09917"/>
    </source>
</evidence>
<dbReference type="EMBL" id="WXYO01000002">
    <property type="protein sequence ID" value="NAS11725.1"/>
    <property type="molecule type" value="Genomic_DNA"/>
</dbReference>
<name>A0A6L9EAD0_9FLAO</name>
<evidence type="ECO:0000256" key="1">
    <source>
        <dbReference type="SAM" id="SignalP"/>
    </source>
</evidence>
<accession>A0A6L9EAD0</accession>
<evidence type="ECO:0000313" key="4">
    <source>
        <dbReference type="Proteomes" id="UP000475249"/>
    </source>
</evidence>
<comment type="caution">
    <text evidence="3">The sequence shown here is derived from an EMBL/GenBank/DDBJ whole genome shotgun (WGS) entry which is preliminary data.</text>
</comment>
<proteinExistence type="predicted"/>
<keyword evidence="1" id="KW-0732">Signal</keyword>
<feature type="signal peptide" evidence="1">
    <location>
        <begin position="1"/>
        <end position="23"/>
    </location>
</feature>
<dbReference type="AlphaFoldDB" id="A0A6L9EAD0"/>
<dbReference type="Gene3D" id="2.40.128.520">
    <property type="match status" value="1"/>
</dbReference>
<feature type="domain" description="DUF2147" evidence="2">
    <location>
        <begin position="28"/>
        <end position="144"/>
    </location>
</feature>
<dbReference type="RefSeq" id="WP_161434731.1">
    <property type="nucleotide sequence ID" value="NZ_WXYO01000002.1"/>
</dbReference>
<feature type="chain" id="PRO_5027023253" evidence="1">
    <location>
        <begin position="24"/>
        <end position="147"/>
    </location>
</feature>